<dbReference type="HOGENOM" id="CLU_2477382_0_0_4"/>
<sequence>MRHTLLATLFVSRGHCRRPIRRADHERAVPGGTTKANARATRGRPAPLPVRMRTKFNGKHATPCAKARFSMSTTRRHVYESLVRIGF</sequence>
<proteinExistence type="predicted"/>
<dbReference type="Proteomes" id="UP000001812">
    <property type="component" value="Chromosome II"/>
</dbReference>
<reference evidence="1" key="1">
    <citation type="submission" date="2009-05" db="EMBL/GenBank/DDBJ databases">
        <authorList>
            <person name="Harkins D.M."/>
            <person name="DeShazer D."/>
            <person name="Woods D.E."/>
            <person name="Brinkac L.M."/>
            <person name="Brown K.A."/>
            <person name="Hung G.C."/>
            <person name="Tuanyok A."/>
            <person name="Zhang B."/>
            <person name="Nierman W.C."/>
        </authorList>
    </citation>
    <scope>NUCLEOTIDE SEQUENCE [LARGE SCALE GENOMIC DNA]</scope>
    <source>
        <strain evidence="1">1710a</strain>
    </source>
</reference>
<dbReference type="AlphaFoldDB" id="A0A0E1VWR2"/>
<protein>
    <submittedName>
        <fullName evidence="1">Uncharacterized protein</fullName>
    </submittedName>
</protein>
<gene>
    <name evidence="1" type="ORF">BURPS1710A_A1683</name>
</gene>
<dbReference type="GeneID" id="93063982"/>
<organism evidence="1">
    <name type="scientific">Burkholderia pseudomallei 1710a</name>
    <dbReference type="NCBI Taxonomy" id="320371"/>
    <lineage>
        <taxon>Bacteria</taxon>
        <taxon>Pseudomonadati</taxon>
        <taxon>Pseudomonadota</taxon>
        <taxon>Betaproteobacteria</taxon>
        <taxon>Burkholderiales</taxon>
        <taxon>Burkholderiaceae</taxon>
        <taxon>Burkholderia</taxon>
        <taxon>pseudomallei group</taxon>
    </lineage>
</organism>
<dbReference type="RefSeq" id="WP_004203322.1">
    <property type="nucleotide sequence ID" value="NZ_CM000833.1"/>
</dbReference>
<name>A0A0E1VWR2_BURPE</name>
<accession>A0A0E1VWR2</accession>
<evidence type="ECO:0000313" key="1">
    <source>
        <dbReference type="EMBL" id="EET04609.1"/>
    </source>
</evidence>
<dbReference type="EMBL" id="CM000833">
    <property type="protein sequence ID" value="EET04609.1"/>
    <property type="molecule type" value="Genomic_DNA"/>
</dbReference>